<keyword evidence="3" id="KW-1185">Reference proteome</keyword>
<feature type="compositionally biased region" description="Basic residues" evidence="1">
    <location>
        <begin position="304"/>
        <end position="314"/>
    </location>
</feature>
<accession>N1QCJ8</accession>
<dbReference type="Proteomes" id="UP000016932">
    <property type="component" value="Unassembled WGS sequence"/>
</dbReference>
<dbReference type="GeneID" id="19336470"/>
<evidence type="ECO:0000313" key="3">
    <source>
        <dbReference type="Proteomes" id="UP000016932"/>
    </source>
</evidence>
<evidence type="ECO:0000256" key="1">
    <source>
        <dbReference type="SAM" id="MobiDB-lite"/>
    </source>
</evidence>
<reference evidence="2 3" key="1">
    <citation type="journal article" date="2012" name="PLoS Pathog.">
        <title>Diverse lifestyles and strategies of plant pathogenesis encoded in the genomes of eighteen Dothideomycetes fungi.</title>
        <authorList>
            <person name="Ohm R.A."/>
            <person name="Feau N."/>
            <person name="Henrissat B."/>
            <person name="Schoch C.L."/>
            <person name="Horwitz B.A."/>
            <person name="Barry K.W."/>
            <person name="Condon B.J."/>
            <person name="Copeland A.C."/>
            <person name="Dhillon B."/>
            <person name="Glaser F."/>
            <person name="Hesse C.N."/>
            <person name="Kosti I."/>
            <person name="LaButti K."/>
            <person name="Lindquist E.A."/>
            <person name="Lucas S."/>
            <person name="Salamov A.A."/>
            <person name="Bradshaw R.E."/>
            <person name="Ciuffetti L."/>
            <person name="Hamelin R.C."/>
            <person name="Kema G.H.J."/>
            <person name="Lawrence C."/>
            <person name="Scott J.A."/>
            <person name="Spatafora J.W."/>
            <person name="Turgeon B.G."/>
            <person name="de Wit P.J.G.M."/>
            <person name="Zhong S."/>
            <person name="Goodwin S.B."/>
            <person name="Grigoriev I.V."/>
        </authorList>
    </citation>
    <scope>NUCLEOTIDE SEQUENCE [LARGE SCALE GENOMIC DNA]</scope>
    <source>
        <strain evidence="2 3">CIRAD86</strain>
    </source>
</reference>
<feature type="region of interest" description="Disordered" evidence="1">
    <location>
        <begin position="295"/>
        <end position="314"/>
    </location>
</feature>
<name>N1QCJ8_PSEFD</name>
<proteinExistence type="predicted"/>
<dbReference type="KEGG" id="pfj:MYCFIDRAFT_206349"/>
<dbReference type="RefSeq" id="XP_007922055.1">
    <property type="nucleotide sequence ID" value="XM_007923864.1"/>
</dbReference>
<protein>
    <submittedName>
        <fullName evidence="2">Uncharacterized protein</fullName>
    </submittedName>
</protein>
<dbReference type="HOGENOM" id="CLU_886026_0_0_1"/>
<evidence type="ECO:0000313" key="2">
    <source>
        <dbReference type="EMBL" id="EME89422.1"/>
    </source>
</evidence>
<organism evidence="2 3">
    <name type="scientific">Pseudocercospora fijiensis (strain CIRAD86)</name>
    <name type="common">Black leaf streak disease fungus</name>
    <name type="synonym">Mycosphaerella fijiensis</name>
    <dbReference type="NCBI Taxonomy" id="383855"/>
    <lineage>
        <taxon>Eukaryota</taxon>
        <taxon>Fungi</taxon>
        <taxon>Dikarya</taxon>
        <taxon>Ascomycota</taxon>
        <taxon>Pezizomycotina</taxon>
        <taxon>Dothideomycetes</taxon>
        <taxon>Dothideomycetidae</taxon>
        <taxon>Mycosphaerellales</taxon>
        <taxon>Mycosphaerellaceae</taxon>
        <taxon>Pseudocercospora</taxon>
    </lineage>
</organism>
<dbReference type="AlphaFoldDB" id="N1QCJ8"/>
<sequence length="314" mass="34801">MSVSHANIRRSLVKPHSRFLLSAKIAFLPVRGTRRANYLSISTPDTYCDANSMPRTQPFVPLRAPSSDEYVTSVALAKVGRSSRCPVLFSRVEMNSVALSKLGAVFSGVRILLLLIAWRVEGREPSPPQILASIEDSHPMPTTSAPNNAERLGAQPTLLDLQPIPDKSSIEISDTGTPGTYRVTASNDLISSSDMTWPCACRLSAVHLYSSPACIPLFQPSIASKISCMARDSRNYPMSFERLREWKDEVRSHYFTSPSLPTSHNNYRDRRNDAIVSSHAHSFVVFTSPLVSTPKIKNSQNSKTKSRQRRANDI</sequence>
<dbReference type="VEuPathDB" id="FungiDB:MYCFIDRAFT_206349"/>
<dbReference type="EMBL" id="KB446555">
    <property type="protein sequence ID" value="EME89422.1"/>
    <property type="molecule type" value="Genomic_DNA"/>
</dbReference>
<gene>
    <name evidence="2" type="ORF">MYCFIDRAFT_206349</name>
</gene>